<comment type="caution">
    <text evidence="1">The sequence shown here is derived from an EMBL/GenBank/DDBJ whole genome shotgun (WGS) entry which is preliminary data.</text>
</comment>
<evidence type="ECO:0000313" key="2">
    <source>
        <dbReference type="Proteomes" id="UP000537729"/>
    </source>
</evidence>
<accession>A0A7Y1A4E0</accession>
<sequence length="106" mass="11035">MQAKNSNKPAVAQEVLLTDAMPVFELDAGSQESSLLQACLGKPAAEAMNLASMLLRSTLEILTSLTESGMSTSEIFGIRFLVESSAALVDASTRSVELGNSQGGAQ</sequence>
<evidence type="ECO:0000313" key="1">
    <source>
        <dbReference type="EMBL" id="NMY09017.1"/>
    </source>
</evidence>
<reference evidence="1 2" key="1">
    <citation type="journal article" date="2020" name="Front. Microbiol.">
        <title>Genetic Organization of the aprX-lipA2 Operon Affects the Proteolytic Potential of Pseudomonas Species in Milk.</title>
        <authorList>
            <person name="Maier C."/>
            <person name="Huptas C."/>
            <person name="von Neubeck M."/>
            <person name="Scherer S."/>
            <person name="Wenning M."/>
            <person name="Lucking G."/>
        </authorList>
    </citation>
    <scope>NUCLEOTIDE SEQUENCE [LARGE SCALE GENOMIC DNA]</scope>
    <source>
        <strain evidence="1 2">DSM 16272</strain>
    </source>
</reference>
<evidence type="ECO:0008006" key="3">
    <source>
        <dbReference type="Google" id="ProtNLM"/>
    </source>
</evidence>
<dbReference type="AlphaFoldDB" id="A0A7Y1A4E0"/>
<protein>
    <recommendedName>
        <fullName evidence="3">DUF3077 domain-containing protein</fullName>
    </recommendedName>
</protein>
<dbReference type="RefSeq" id="WP_169884220.1">
    <property type="nucleotide sequence ID" value="NZ_JAAQWG010000013.1"/>
</dbReference>
<dbReference type="EMBL" id="JAAQWG010000013">
    <property type="protein sequence ID" value="NMY09017.1"/>
    <property type="molecule type" value="Genomic_DNA"/>
</dbReference>
<proteinExistence type="predicted"/>
<organism evidence="1 2">
    <name type="scientific">Pseudomonas veronii</name>
    <dbReference type="NCBI Taxonomy" id="76761"/>
    <lineage>
        <taxon>Bacteria</taxon>
        <taxon>Pseudomonadati</taxon>
        <taxon>Pseudomonadota</taxon>
        <taxon>Gammaproteobacteria</taxon>
        <taxon>Pseudomonadales</taxon>
        <taxon>Pseudomonadaceae</taxon>
        <taxon>Pseudomonas</taxon>
    </lineage>
</organism>
<name>A0A7Y1A4E0_PSEVE</name>
<gene>
    <name evidence="1" type="ORF">HBO38_11275</name>
</gene>
<dbReference type="Proteomes" id="UP000537729">
    <property type="component" value="Unassembled WGS sequence"/>
</dbReference>